<keyword evidence="5" id="KW-1185">Reference proteome</keyword>
<dbReference type="Proteomes" id="UP000001640">
    <property type="component" value="Chromosome 8"/>
</dbReference>
<dbReference type="GO" id="GO:1990050">
    <property type="term" value="F:phosphatidic acid transfer activity"/>
    <property type="evidence" value="ECO:0007669"/>
    <property type="project" value="TreeGrafter"/>
</dbReference>
<reference evidence="4 5" key="1">
    <citation type="journal article" date="2011" name="Proc. Natl. Acad. Sci. U.S.A.">
        <title>Evolutionary erosion of yeast sex chromosomes by mating-type switching accidents.</title>
        <authorList>
            <person name="Gordon J.L."/>
            <person name="Armisen D."/>
            <person name="Proux-Wera E."/>
            <person name="Oheigeartaigh S.S."/>
            <person name="Byrne K.P."/>
            <person name="Wolfe K.H."/>
        </authorList>
    </citation>
    <scope>NUCLEOTIDE SEQUENCE [LARGE SCALE GENOMIC DNA]</scope>
    <source>
        <strain evidence="5">ATCC 76901 / BCRC 22586 / CBS 4309 / NBRC 1992 / NRRL Y-12630</strain>
    </source>
</reference>
<dbReference type="AlphaFoldDB" id="G0VJD1"/>
<dbReference type="GO" id="GO:0045332">
    <property type="term" value="P:phospholipid translocation"/>
    <property type="evidence" value="ECO:0007669"/>
    <property type="project" value="TreeGrafter"/>
</dbReference>
<organism evidence="4 5">
    <name type="scientific">Naumovozyma castellii</name>
    <name type="common">Yeast</name>
    <name type="synonym">Saccharomyces castellii</name>
    <dbReference type="NCBI Taxonomy" id="27288"/>
    <lineage>
        <taxon>Eukaryota</taxon>
        <taxon>Fungi</taxon>
        <taxon>Dikarya</taxon>
        <taxon>Ascomycota</taxon>
        <taxon>Saccharomycotina</taxon>
        <taxon>Saccharomycetes</taxon>
        <taxon>Saccharomycetales</taxon>
        <taxon>Saccharomycetaceae</taxon>
        <taxon>Naumovozyma</taxon>
    </lineage>
</organism>
<dbReference type="InterPro" id="IPR007918">
    <property type="entry name" value="MDM35_apoptosis"/>
</dbReference>
<dbReference type="STRING" id="1064592.G0VJD1"/>
<dbReference type="EMBL" id="HE576759">
    <property type="protein sequence ID" value="CCC71610.1"/>
    <property type="molecule type" value="Genomic_DNA"/>
</dbReference>
<dbReference type="PANTHER" id="PTHR46403:SF1">
    <property type="entry name" value="TP53-REGULATED INHIBITOR OF APOPTOSIS 1"/>
    <property type="match status" value="1"/>
</dbReference>
<proteinExistence type="inferred from homology"/>
<dbReference type="GO" id="GO:0005829">
    <property type="term" value="C:cytosol"/>
    <property type="evidence" value="ECO:0007669"/>
    <property type="project" value="TreeGrafter"/>
</dbReference>
<dbReference type="GeneID" id="96905287"/>
<dbReference type="RefSeq" id="XP_003677957.1">
    <property type="nucleotide sequence ID" value="XM_003677909.1"/>
</dbReference>
<dbReference type="GO" id="GO:0005758">
    <property type="term" value="C:mitochondrial intermembrane space"/>
    <property type="evidence" value="ECO:0007669"/>
    <property type="project" value="EnsemblFungi"/>
</dbReference>
<evidence type="ECO:0000256" key="3">
    <source>
        <dbReference type="SAM" id="MobiDB-lite"/>
    </source>
</evidence>
<evidence type="ECO:0000313" key="5">
    <source>
        <dbReference type="Proteomes" id="UP000001640"/>
    </source>
</evidence>
<dbReference type="GO" id="GO:0005634">
    <property type="term" value="C:nucleus"/>
    <property type="evidence" value="ECO:0007669"/>
    <property type="project" value="TreeGrafter"/>
</dbReference>
<comment type="similarity">
    <text evidence="1">Belongs to the TRIAP1/MDM35 family.</text>
</comment>
<reference key="2">
    <citation type="submission" date="2011-08" db="EMBL/GenBank/DDBJ databases">
        <title>Genome sequence of Naumovozyma castellii.</title>
        <authorList>
            <person name="Gordon J.L."/>
            <person name="Armisen D."/>
            <person name="Proux-Wera E."/>
            <person name="OhEigeartaigh S.S."/>
            <person name="Byrne K.P."/>
            <person name="Wolfe K.H."/>
        </authorList>
    </citation>
    <scope>NUCLEOTIDE SEQUENCE</scope>
    <source>
        <strain>Type strain:CBS 4309</strain>
    </source>
</reference>
<dbReference type="OrthoDB" id="19091at2759"/>
<keyword evidence="2" id="KW-1015">Disulfide bond</keyword>
<dbReference type="InParanoid" id="G0VJD1"/>
<evidence type="ECO:0000313" key="4">
    <source>
        <dbReference type="EMBL" id="CCC71610.1"/>
    </source>
</evidence>
<dbReference type="GO" id="GO:0120010">
    <property type="term" value="P:intermembrane phospholipid transfer"/>
    <property type="evidence" value="ECO:0007669"/>
    <property type="project" value="EnsemblFungi"/>
</dbReference>
<evidence type="ECO:0000256" key="1">
    <source>
        <dbReference type="ARBA" id="ARBA00006196"/>
    </source>
</evidence>
<dbReference type="HOGENOM" id="CLU_2027322_0_0_1"/>
<accession>G0VJD1</accession>
<sequence length="122" mass="14033">MFRIKILYIYEIHNSSFYNQQSSRPVQQYMGSTMGNIPSFADECTGLKKTYDDCFNEWYSEKFLKGKSVENECSKQWYAYSTCVDAALVKQGIKPALDEARKEAPFEEGGEMHSEQPADAKK</sequence>
<protein>
    <recommendedName>
        <fullName evidence="6">Mitochondrial distribution and morphology protein 35</fullName>
    </recommendedName>
</protein>
<evidence type="ECO:0000256" key="2">
    <source>
        <dbReference type="ARBA" id="ARBA00023157"/>
    </source>
</evidence>
<gene>
    <name evidence="4" type="primary">NCAS0H03000</name>
    <name evidence="4" type="ordered locus">NCAS_0H03000</name>
</gene>
<dbReference type="eggNOG" id="KOG3481">
    <property type="taxonomic scope" value="Eukaryota"/>
</dbReference>
<evidence type="ECO:0008006" key="6">
    <source>
        <dbReference type="Google" id="ProtNLM"/>
    </source>
</evidence>
<feature type="region of interest" description="Disordered" evidence="3">
    <location>
        <begin position="100"/>
        <end position="122"/>
    </location>
</feature>
<dbReference type="Pfam" id="PF05254">
    <property type="entry name" value="UPF0203"/>
    <property type="match status" value="1"/>
</dbReference>
<name>G0VJD1_NAUCA</name>
<dbReference type="FunCoup" id="G0VJD1">
    <property type="interactions" value="221"/>
</dbReference>
<dbReference type="GO" id="GO:0033108">
    <property type="term" value="P:mitochondrial respiratory chain complex assembly"/>
    <property type="evidence" value="ECO:0007669"/>
    <property type="project" value="EnsemblFungi"/>
</dbReference>
<dbReference type="KEGG" id="ncs:NCAS_0H03000"/>
<dbReference type="PANTHER" id="PTHR46403">
    <property type="entry name" value="TP53-REGULATED INHIBITOR OF APOPTOSIS 1"/>
    <property type="match status" value="1"/>
</dbReference>